<organism evidence="1 2">
    <name type="scientific">Kosmotoga arenicorallina S304</name>
    <dbReference type="NCBI Taxonomy" id="1453497"/>
    <lineage>
        <taxon>Bacteria</taxon>
        <taxon>Thermotogati</taxon>
        <taxon>Thermotogota</taxon>
        <taxon>Thermotogae</taxon>
        <taxon>Kosmotogales</taxon>
        <taxon>Kosmotogaceae</taxon>
        <taxon>Kosmotoga</taxon>
    </lineage>
</organism>
<proteinExistence type="predicted"/>
<dbReference type="EMBL" id="JFHK01000004">
    <property type="protein sequence ID" value="OAA31171.1"/>
    <property type="molecule type" value="Genomic_DNA"/>
</dbReference>
<sequence>MTDLLEKLKEFEVEGIYVVEGEEVPFYTIITNDPEELMKFLEERDDFEGDVAVLSPRELESLREAKSEIAITVMNAIEKGTKLL</sequence>
<dbReference type="PATRIC" id="fig|1453497.3.peg.1327"/>
<dbReference type="Proteomes" id="UP000077339">
    <property type="component" value="Unassembled WGS sequence"/>
</dbReference>
<keyword evidence="2" id="KW-1185">Reference proteome</keyword>
<evidence type="ECO:0000313" key="2">
    <source>
        <dbReference type="Proteomes" id="UP000077339"/>
    </source>
</evidence>
<evidence type="ECO:0000313" key="1">
    <source>
        <dbReference type="EMBL" id="OAA31171.1"/>
    </source>
</evidence>
<dbReference type="AlphaFoldDB" id="A0A176K279"/>
<dbReference type="STRING" id="1453497.AT15_06650"/>
<gene>
    <name evidence="1" type="ORF">AT15_06650</name>
</gene>
<dbReference type="OrthoDB" id="9875086at2"/>
<protein>
    <submittedName>
        <fullName evidence="1">Uncharacterized protein</fullName>
    </submittedName>
</protein>
<comment type="caution">
    <text evidence="1">The sequence shown here is derived from an EMBL/GenBank/DDBJ whole genome shotgun (WGS) entry which is preliminary data.</text>
</comment>
<dbReference type="RefSeq" id="WP_068346090.1">
    <property type="nucleotide sequence ID" value="NZ_JFHK01000004.1"/>
</dbReference>
<accession>A0A176K279</accession>
<name>A0A176K279_9BACT</name>
<reference evidence="1 2" key="1">
    <citation type="submission" date="2014-02" db="EMBL/GenBank/DDBJ databases">
        <title>Kosmotoga genome sequencing.</title>
        <authorList>
            <person name="Pollo S.M."/>
            <person name="Charchuk R."/>
            <person name="Nesbo C.L."/>
        </authorList>
    </citation>
    <scope>NUCLEOTIDE SEQUENCE [LARGE SCALE GENOMIC DNA]</scope>
    <source>
        <strain evidence="1 2">S304</strain>
    </source>
</reference>